<keyword evidence="1" id="KW-1133">Transmembrane helix</keyword>
<keyword evidence="1" id="KW-0812">Transmembrane</keyword>
<organism evidence="2 3">
    <name type="scientific">Candidatus Roizmanbacteria bacterium RIFCSPHIGHO2_01_FULL_39_12c</name>
    <dbReference type="NCBI Taxonomy" id="1802031"/>
    <lineage>
        <taxon>Bacteria</taxon>
        <taxon>Candidatus Roizmaniibacteriota</taxon>
    </lineage>
</organism>
<dbReference type="EMBL" id="MFZG01000033">
    <property type="protein sequence ID" value="OGK15730.1"/>
    <property type="molecule type" value="Genomic_DNA"/>
</dbReference>
<name>A0A1F7GA01_9BACT</name>
<dbReference type="AlphaFoldDB" id="A0A1F7GA01"/>
<evidence type="ECO:0000313" key="2">
    <source>
        <dbReference type="EMBL" id="OGK15730.1"/>
    </source>
</evidence>
<dbReference type="Proteomes" id="UP000177208">
    <property type="component" value="Unassembled WGS sequence"/>
</dbReference>
<feature type="transmembrane region" description="Helical" evidence="1">
    <location>
        <begin position="12"/>
        <end position="31"/>
    </location>
</feature>
<keyword evidence="1" id="KW-0472">Membrane</keyword>
<evidence type="ECO:0000256" key="1">
    <source>
        <dbReference type="SAM" id="Phobius"/>
    </source>
</evidence>
<protein>
    <submittedName>
        <fullName evidence="2">Uncharacterized protein</fullName>
    </submittedName>
</protein>
<accession>A0A1F7GA01</accession>
<sequence>MNSYHQQTKKYIFAGGILALVSAVLLASSYLNSERLNLFGKAQIKTQTVKAWNFDRSKEGWKTRFTRDSKTKNGNLEIRIGQTFFAPLIFNRKVFTQMPLPLKYFSIRLALQKRKEVNIPTAEPTPIPADPLTIEDIQLLSLPEQTNSPSATDQTLACTAEMRTCPDGTLLPRVPPSCDFLPCPVNPSSFFTFDLQLKLAGSPFWSKPIPITGKISSNFQEFTVKLPIFNPVAIEAIKIEMRNGIGRGDIVLIDSLKLLNDRFIPPTSPPSPTPIKLASCNQLCSPDGIAKPKCAPDLECTLIGPSSITPPLGLPESTSEAVNMPIAYLCRNPNNPSDLNCGMDLTPTPTPAEPCIPPPSCASGGITDEQGNRLWCDPPPDVLWCPSLETTVKPCIPRPPCADGIDSPDGYRMYCRPPDRSTADIWCPLSITPQPGTRQ</sequence>
<comment type="caution">
    <text evidence="2">The sequence shown here is derived from an EMBL/GenBank/DDBJ whole genome shotgun (WGS) entry which is preliminary data.</text>
</comment>
<gene>
    <name evidence="2" type="ORF">A2774_00600</name>
</gene>
<evidence type="ECO:0000313" key="3">
    <source>
        <dbReference type="Proteomes" id="UP000177208"/>
    </source>
</evidence>
<reference evidence="2 3" key="1">
    <citation type="journal article" date="2016" name="Nat. Commun.">
        <title>Thousands of microbial genomes shed light on interconnected biogeochemical processes in an aquifer system.</title>
        <authorList>
            <person name="Anantharaman K."/>
            <person name="Brown C.T."/>
            <person name="Hug L.A."/>
            <person name="Sharon I."/>
            <person name="Castelle C.J."/>
            <person name="Probst A.J."/>
            <person name="Thomas B.C."/>
            <person name="Singh A."/>
            <person name="Wilkins M.J."/>
            <person name="Karaoz U."/>
            <person name="Brodie E.L."/>
            <person name="Williams K.H."/>
            <person name="Hubbard S.S."/>
            <person name="Banfield J.F."/>
        </authorList>
    </citation>
    <scope>NUCLEOTIDE SEQUENCE [LARGE SCALE GENOMIC DNA]</scope>
</reference>
<proteinExistence type="predicted"/>